<dbReference type="HOGENOM" id="CLU_061164_0_0_11"/>
<dbReference type="OrthoDB" id="5180306at2"/>
<dbReference type="Proteomes" id="UP000004691">
    <property type="component" value="Unassembled WGS sequence"/>
</dbReference>
<dbReference type="SUPFAM" id="SSF140453">
    <property type="entry name" value="EsxAB dimer-like"/>
    <property type="match status" value="1"/>
</dbReference>
<dbReference type="RefSeq" id="WP_006238022.1">
    <property type="nucleotide sequence ID" value="NZ_JH636049.1"/>
</dbReference>
<dbReference type="Gene3D" id="1.20.1260.20">
    <property type="entry name" value="PPE superfamily"/>
    <property type="match status" value="1"/>
</dbReference>
<protein>
    <submittedName>
        <fullName evidence="1">Uncharacterized protein</fullName>
    </submittedName>
</protein>
<keyword evidence="2" id="KW-1185">Reference proteome</keyword>
<evidence type="ECO:0000313" key="2">
    <source>
        <dbReference type="Proteomes" id="UP000004691"/>
    </source>
</evidence>
<proteinExistence type="predicted"/>
<sequence length="362" mass="38525">MSDPLGDIEIKEEPTYGEEVIEAIPLSSPVTEAVKAVSDGFSTGDVETLFGSGADFISSCADMAGEFLLDPIGTLVGQGLEFLLAICQPLQDLIQLVTGDGGSLERAAENFGAIGQGLNDFGEQFASEADEFLASWHGPAADAAAEKLAAFAVGIRGVAGEAGNIARLLQLSSIIMKVIEEFIMALLTELITWLLMIWIPALAASAVTFGGSTAAAGAATAVRATQTTSRATKQVNWLRKLLDKIKEVLGKLRDWLAKQGRTVREAMEHKRNVVREATDAIDNGPGRGTWAQRLHHEQNGMIGQRVEAGFRESMRGVAKDSLNEHLGVDSWAGHAESIGSGVEYGEIGEDQSTSQTSRQLDL</sequence>
<dbReference type="eggNOG" id="COG3266">
    <property type="taxonomic scope" value="Bacteria"/>
</dbReference>
<accession>I0V166</accession>
<dbReference type="EMBL" id="JH636049">
    <property type="protein sequence ID" value="EID53869.1"/>
    <property type="molecule type" value="Genomic_DNA"/>
</dbReference>
<dbReference type="InterPro" id="IPR038332">
    <property type="entry name" value="PPE_sf"/>
</dbReference>
<dbReference type="InterPro" id="IPR036689">
    <property type="entry name" value="ESAT-6-like_sf"/>
</dbReference>
<name>I0V166_9PSEU</name>
<organism evidence="1 2">
    <name type="scientific">Saccharomonospora xinjiangensis XJ-54</name>
    <dbReference type="NCBI Taxonomy" id="882086"/>
    <lineage>
        <taxon>Bacteria</taxon>
        <taxon>Bacillati</taxon>
        <taxon>Actinomycetota</taxon>
        <taxon>Actinomycetes</taxon>
        <taxon>Pseudonocardiales</taxon>
        <taxon>Pseudonocardiaceae</taxon>
        <taxon>Saccharomonospora</taxon>
    </lineage>
</organism>
<dbReference type="AlphaFoldDB" id="I0V166"/>
<gene>
    <name evidence="1" type="ORF">SacxiDRAFT_1622</name>
</gene>
<reference evidence="1 2" key="1">
    <citation type="submission" date="2012-01" db="EMBL/GenBank/DDBJ databases">
        <title>Improved High-Quality Draft sequence of Saccharomonospora xinjiangensis XJ-54.</title>
        <authorList>
            <consortium name="US DOE Joint Genome Institute"/>
            <person name="Lucas S."/>
            <person name="Han J."/>
            <person name="Lapidus A."/>
            <person name="Cheng J.-F."/>
            <person name="Goodwin L."/>
            <person name="Pitluck S."/>
            <person name="Peters L."/>
            <person name="Mikhailova N."/>
            <person name="Teshima H."/>
            <person name="Detter J.C."/>
            <person name="Han C."/>
            <person name="Tapia R."/>
            <person name="Land M."/>
            <person name="Hauser L."/>
            <person name="Kyrpides N."/>
            <person name="Ivanova N."/>
            <person name="Pagani I."/>
            <person name="Brambilla E.-M."/>
            <person name="Klenk H.-P."/>
            <person name="Woyke T."/>
        </authorList>
    </citation>
    <scope>NUCLEOTIDE SEQUENCE [LARGE SCALE GENOMIC DNA]</scope>
    <source>
        <strain evidence="1 2">XJ-54</strain>
    </source>
</reference>
<evidence type="ECO:0000313" key="1">
    <source>
        <dbReference type="EMBL" id="EID53869.1"/>
    </source>
</evidence>
<dbReference type="STRING" id="882086.SacxiDRAFT_1622"/>